<feature type="transmembrane region" description="Helical" evidence="8">
    <location>
        <begin position="158"/>
        <end position="180"/>
    </location>
</feature>
<dbReference type="Proteomes" id="UP000193560">
    <property type="component" value="Unassembled WGS sequence"/>
</dbReference>
<dbReference type="GO" id="GO:0016020">
    <property type="term" value="C:membrane"/>
    <property type="evidence" value="ECO:0007669"/>
    <property type="project" value="UniProtKB-SubCell"/>
</dbReference>
<dbReference type="PROSITE" id="PS50850">
    <property type="entry name" value="MFS"/>
    <property type="match status" value="1"/>
</dbReference>
<dbReference type="SUPFAM" id="SSF103473">
    <property type="entry name" value="MFS general substrate transporter"/>
    <property type="match status" value="1"/>
</dbReference>
<feature type="transmembrane region" description="Helical" evidence="8">
    <location>
        <begin position="338"/>
        <end position="360"/>
    </location>
</feature>
<evidence type="ECO:0000256" key="8">
    <source>
        <dbReference type="SAM" id="Phobius"/>
    </source>
</evidence>
<dbReference type="PRINTS" id="PR00171">
    <property type="entry name" value="SUGRTRNSPORT"/>
</dbReference>
<sequence>MDSRTAPLRPFVLFCVVIASLGAMNNGFNTSSLNIPGDYVKECPGVAPGEVTYYPNSSLPQCIPMDSWIWGVATGMFAVGGLLGACLSAPLARKFGRRDSMMIMNVTFFIGAILLSTSTTSAQFSIGRIFVGLGSGFMTVVVSLYIAEISPPKYRGALGSVLQLFVTCGILIIECIGLGLSSPVGWRVVTVMTVAPAILQMVCLPFLPRSPRWLVTNNRVDEGRTEMLRLRNGNIDEEYNDMLTTLIQGYDREDTKVKYSDNDTDSAAGMADPSAPAAPTDSKGNDTNLSIKQLMTTPVLAKLTLKMMVVHAAGQLTGINAIMYYSTSIFQNSFADDARYVTVGVAALNVALTILALGLIDRLGRKMLLLISAVGMCIFSVLMTIGLKFEVSPLQVVCVMLFVASYAIGLGVIPFVITAEVYPTYAVGTASSIALVINWLCNFIIGLIFPTLQNACGPYVFLIFAGITFVVAIFVVIFVPETKQKSIDQLGHELGWADLDLNALFAKK</sequence>
<reference evidence="10 11" key="1">
    <citation type="submission" date="2016-07" db="EMBL/GenBank/DDBJ databases">
        <title>Pervasive Adenine N6-methylation of Active Genes in Fungi.</title>
        <authorList>
            <consortium name="DOE Joint Genome Institute"/>
            <person name="Mondo S.J."/>
            <person name="Dannebaum R.O."/>
            <person name="Kuo R.C."/>
            <person name="Labutti K."/>
            <person name="Haridas S."/>
            <person name="Kuo A."/>
            <person name="Salamov A."/>
            <person name="Ahrendt S.R."/>
            <person name="Lipzen A."/>
            <person name="Sullivan W."/>
            <person name="Andreopoulos W.B."/>
            <person name="Clum A."/>
            <person name="Lindquist E."/>
            <person name="Daum C."/>
            <person name="Ramamoorthy G.K."/>
            <person name="Gryganskyi A."/>
            <person name="Culley D."/>
            <person name="Magnuson J.K."/>
            <person name="James T.Y."/>
            <person name="O'Malley M.A."/>
            <person name="Stajich J.E."/>
            <person name="Spatafora J.W."/>
            <person name="Visel A."/>
            <person name="Grigoriev I.V."/>
        </authorList>
    </citation>
    <scope>NUCLEOTIDE SEQUENCE [LARGE SCALE GENOMIC DNA]</scope>
    <source>
        <strain evidence="10 11">NRRL 1336</strain>
    </source>
</reference>
<feature type="domain" description="Major facilitator superfamily (MFS) profile" evidence="9">
    <location>
        <begin position="15"/>
        <end position="483"/>
    </location>
</feature>
<dbReference type="PANTHER" id="PTHR23503">
    <property type="entry name" value="SOLUTE CARRIER FAMILY 2"/>
    <property type="match status" value="1"/>
</dbReference>
<accession>A0A1X2IQX4</accession>
<feature type="transmembrane region" description="Helical" evidence="8">
    <location>
        <begin position="367"/>
        <end position="387"/>
    </location>
</feature>
<dbReference type="Gene3D" id="1.20.1250.20">
    <property type="entry name" value="MFS general substrate transporter like domains"/>
    <property type="match status" value="1"/>
</dbReference>
<dbReference type="InterPro" id="IPR003663">
    <property type="entry name" value="Sugar/inositol_transpt"/>
</dbReference>
<feature type="compositionally biased region" description="Low complexity" evidence="7">
    <location>
        <begin position="265"/>
        <end position="282"/>
    </location>
</feature>
<dbReference type="EMBL" id="MCGE01000006">
    <property type="protein sequence ID" value="ORZ20693.1"/>
    <property type="molecule type" value="Genomic_DNA"/>
</dbReference>
<dbReference type="InterPro" id="IPR005828">
    <property type="entry name" value="MFS_sugar_transport-like"/>
</dbReference>
<feature type="transmembrane region" description="Helical" evidence="8">
    <location>
        <begin position="101"/>
        <end position="120"/>
    </location>
</feature>
<dbReference type="InterPro" id="IPR020846">
    <property type="entry name" value="MFS_dom"/>
</dbReference>
<keyword evidence="4 8" id="KW-0812">Transmembrane</keyword>
<keyword evidence="3" id="KW-0813">Transport</keyword>
<feature type="transmembrane region" description="Helical" evidence="8">
    <location>
        <begin position="429"/>
        <end position="452"/>
    </location>
</feature>
<keyword evidence="11" id="KW-1185">Reference proteome</keyword>
<feature type="transmembrane region" description="Helical" evidence="8">
    <location>
        <begin position="68"/>
        <end position="89"/>
    </location>
</feature>
<feature type="transmembrane region" description="Helical" evidence="8">
    <location>
        <begin position="126"/>
        <end position="146"/>
    </location>
</feature>
<dbReference type="PANTHER" id="PTHR23503:SF8">
    <property type="entry name" value="FACILITATED GLUCOSE TRANSPORTER PROTEIN 1"/>
    <property type="match status" value="1"/>
</dbReference>
<dbReference type="InterPro" id="IPR005829">
    <property type="entry name" value="Sugar_transporter_CS"/>
</dbReference>
<name>A0A1X2IQX4_9FUNG</name>
<dbReference type="Pfam" id="PF00083">
    <property type="entry name" value="Sugar_tr"/>
    <property type="match status" value="1"/>
</dbReference>
<dbReference type="PROSITE" id="PS00216">
    <property type="entry name" value="SUGAR_TRANSPORT_1"/>
    <property type="match status" value="1"/>
</dbReference>
<keyword evidence="6 8" id="KW-0472">Membrane</keyword>
<evidence type="ECO:0000256" key="4">
    <source>
        <dbReference type="ARBA" id="ARBA00022692"/>
    </source>
</evidence>
<comment type="caution">
    <text evidence="10">The sequence shown here is derived from an EMBL/GenBank/DDBJ whole genome shotgun (WGS) entry which is preliminary data.</text>
</comment>
<dbReference type="GO" id="GO:0015149">
    <property type="term" value="F:hexose transmembrane transporter activity"/>
    <property type="evidence" value="ECO:0007669"/>
    <property type="project" value="TreeGrafter"/>
</dbReference>
<dbReference type="AlphaFoldDB" id="A0A1X2IQX4"/>
<evidence type="ECO:0000313" key="11">
    <source>
        <dbReference type="Proteomes" id="UP000193560"/>
    </source>
</evidence>
<dbReference type="InterPro" id="IPR036259">
    <property type="entry name" value="MFS_trans_sf"/>
</dbReference>
<organism evidence="10 11">
    <name type="scientific">Absidia repens</name>
    <dbReference type="NCBI Taxonomy" id="90262"/>
    <lineage>
        <taxon>Eukaryota</taxon>
        <taxon>Fungi</taxon>
        <taxon>Fungi incertae sedis</taxon>
        <taxon>Mucoromycota</taxon>
        <taxon>Mucoromycotina</taxon>
        <taxon>Mucoromycetes</taxon>
        <taxon>Mucorales</taxon>
        <taxon>Cunninghamellaceae</taxon>
        <taxon>Absidia</taxon>
    </lineage>
</organism>
<feature type="region of interest" description="Disordered" evidence="7">
    <location>
        <begin position="261"/>
        <end position="286"/>
    </location>
</feature>
<dbReference type="PROSITE" id="PS00217">
    <property type="entry name" value="SUGAR_TRANSPORT_2"/>
    <property type="match status" value="1"/>
</dbReference>
<evidence type="ECO:0000313" key="10">
    <source>
        <dbReference type="EMBL" id="ORZ20693.1"/>
    </source>
</evidence>
<protein>
    <submittedName>
        <fullName evidence="10">General substrate transporter</fullName>
    </submittedName>
</protein>
<feature type="transmembrane region" description="Helical" evidence="8">
    <location>
        <begin position="7"/>
        <end position="24"/>
    </location>
</feature>
<evidence type="ECO:0000256" key="5">
    <source>
        <dbReference type="ARBA" id="ARBA00022989"/>
    </source>
</evidence>
<feature type="transmembrane region" description="Helical" evidence="8">
    <location>
        <begin position="393"/>
        <end position="417"/>
    </location>
</feature>
<dbReference type="InterPro" id="IPR045263">
    <property type="entry name" value="GLUT"/>
</dbReference>
<feature type="transmembrane region" description="Helical" evidence="8">
    <location>
        <begin position="303"/>
        <end position="326"/>
    </location>
</feature>
<dbReference type="OrthoDB" id="4540492at2759"/>
<proteinExistence type="inferred from homology"/>
<keyword evidence="5 8" id="KW-1133">Transmembrane helix</keyword>
<evidence type="ECO:0000256" key="6">
    <source>
        <dbReference type="ARBA" id="ARBA00023136"/>
    </source>
</evidence>
<evidence type="ECO:0000256" key="2">
    <source>
        <dbReference type="ARBA" id="ARBA00010992"/>
    </source>
</evidence>
<evidence type="ECO:0000256" key="7">
    <source>
        <dbReference type="SAM" id="MobiDB-lite"/>
    </source>
</evidence>
<comment type="subcellular location">
    <subcellularLocation>
        <location evidence="1">Membrane</location>
        <topology evidence="1">Multi-pass membrane protein</topology>
    </subcellularLocation>
</comment>
<evidence type="ECO:0000256" key="1">
    <source>
        <dbReference type="ARBA" id="ARBA00004141"/>
    </source>
</evidence>
<evidence type="ECO:0000256" key="3">
    <source>
        <dbReference type="ARBA" id="ARBA00022448"/>
    </source>
</evidence>
<evidence type="ECO:0000259" key="9">
    <source>
        <dbReference type="PROSITE" id="PS50850"/>
    </source>
</evidence>
<feature type="transmembrane region" description="Helical" evidence="8">
    <location>
        <begin position="186"/>
        <end position="207"/>
    </location>
</feature>
<comment type="similarity">
    <text evidence="2">Belongs to the major facilitator superfamily. Sugar transporter (TC 2.A.1.1) family.</text>
</comment>
<gene>
    <name evidence="10" type="ORF">BCR42DRAFT_489173</name>
</gene>
<feature type="transmembrane region" description="Helical" evidence="8">
    <location>
        <begin position="458"/>
        <end position="479"/>
    </location>
</feature>
<dbReference type="STRING" id="90262.A0A1X2IQX4"/>